<dbReference type="PANTHER" id="PTHR43233:SF1">
    <property type="entry name" value="FAMILY N-ACETYLTRANSFERASE, PUTATIVE (AFU_ORTHOLOGUE AFUA_6G03350)-RELATED"/>
    <property type="match status" value="1"/>
</dbReference>
<reference evidence="3" key="1">
    <citation type="submission" date="2017-01" db="EMBL/GenBank/DDBJ databases">
        <title>Comparative genomics of anhydrobiosis in the tardigrade Hypsibius dujardini.</title>
        <authorList>
            <person name="Yoshida Y."/>
            <person name="Koutsovoulos G."/>
            <person name="Laetsch D."/>
            <person name="Stevens L."/>
            <person name="Kumar S."/>
            <person name="Horikawa D."/>
            <person name="Ishino K."/>
            <person name="Komine S."/>
            <person name="Tomita M."/>
            <person name="Blaxter M."/>
            <person name="Arakawa K."/>
        </authorList>
    </citation>
    <scope>NUCLEOTIDE SEQUENCE [LARGE SCALE GENOMIC DNA]</scope>
    <source>
        <strain evidence="3">Z151</strain>
    </source>
</reference>
<dbReference type="InterPro" id="IPR000182">
    <property type="entry name" value="GNAT_dom"/>
</dbReference>
<organism evidence="2 3">
    <name type="scientific">Hypsibius exemplaris</name>
    <name type="common">Freshwater tardigrade</name>
    <dbReference type="NCBI Taxonomy" id="2072580"/>
    <lineage>
        <taxon>Eukaryota</taxon>
        <taxon>Metazoa</taxon>
        <taxon>Ecdysozoa</taxon>
        <taxon>Tardigrada</taxon>
        <taxon>Eutardigrada</taxon>
        <taxon>Parachela</taxon>
        <taxon>Hypsibioidea</taxon>
        <taxon>Hypsibiidae</taxon>
        <taxon>Hypsibius</taxon>
    </lineage>
</organism>
<proteinExistence type="predicted"/>
<dbReference type="GO" id="GO:0016747">
    <property type="term" value="F:acyltransferase activity, transferring groups other than amino-acyl groups"/>
    <property type="evidence" value="ECO:0007669"/>
    <property type="project" value="InterPro"/>
</dbReference>
<dbReference type="Gene3D" id="3.40.630.30">
    <property type="match status" value="1"/>
</dbReference>
<sequence>MSANTAFPQVVYRKNVLPPVSAVLDLYRSAPLAGRPDDQVARMYENSNLVITAWDGDLLVGVARSVTDFSFCCYVSDLAIRKEYQKGGVGRELLRLTKEAVGDACPFLLLLASEVGETYYPKIGFSRVDAFIMRKEGYPDYNERSFGLSK</sequence>
<evidence type="ECO:0000313" key="2">
    <source>
        <dbReference type="EMBL" id="OQV20462.1"/>
    </source>
</evidence>
<comment type="caution">
    <text evidence="2">The sequence shown here is derived from an EMBL/GenBank/DDBJ whole genome shotgun (WGS) entry which is preliminary data.</text>
</comment>
<keyword evidence="3" id="KW-1185">Reference proteome</keyword>
<dbReference type="Proteomes" id="UP000192578">
    <property type="component" value="Unassembled WGS sequence"/>
</dbReference>
<accession>A0A1W0WZD1</accession>
<dbReference type="PANTHER" id="PTHR43233">
    <property type="entry name" value="FAMILY N-ACETYLTRANSFERASE, PUTATIVE (AFU_ORTHOLOGUE AFUA_6G03350)-RELATED"/>
    <property type="match status" value="1"/>
</dbReference>
<dbReference type="InterPro" id="IPR053144">
    <property type="entry name" value="Acetyltransferase_Butenolide"/>
</dbReference>
<dbReference type="OrthoDB" id="10039976at2759"/>
<feature type="domain" description="N-acetyltransferase" evidence="1">
    <location>
        <begin position="10"/>
        <end position="150"/>
    </location>
</feature>
<evidence type="ECO:0000259" key="1">
    <source>
        <dbReference type="PROSITE" id="PS51186"/>
    </source>
</evidence>
<dbReference type="EMBL" id="MTYJ01000030">
    <property type="protein sequence ID" value="OQV20462.1"/>
    <property type="molecule type" value="Genomic_DNA"/>
</dbReference>
<gene>
    <name evidence="2" type="ORF">BV898_05507</name>
</gene>
<name>A0A1W0WZD1_HYPEX</name>
<dbReference type="InterPro" id="IPR016181">
    <property type="entry name" value="Acyl_CoA_acyltransferase"/>
</dbReference>
<dbReference type="SUPFAM" id="SSF55729">
    <property type="entry name" value="Acyl-CoA N-acyltransferases (Nat)"/>
    <property type="match status" value="1"/>
</dbReference>
<dbReference type="CDD" id="cd04301">
    <property type="entry name" value="NAT_SF"/>
    <property type="match status" value="1"/>
</dbReference>
<protein>
    <recommendedName>
        <fullName evidence="1">N-acetyltransferase domain-containing protein</fullName>
    </recommendedName>
</protein>
<evidence type="ECO:0000313" key="3">
    <source>
        <dbReference type="Proteomes" id="UP000192578"/>
    </source>
</evidence>
<dbReference type="PROSITE" id="PS51186">
    <property type="entry name" value="GNAT"/>
    <property type="match status" value="1"/>
</dbReference>
<dbReference type="AlphaFoldDB" id="A0A1W0WZD1"/>
<dbReference type="Pfam" id="PF13673">
    <property type="entry name" value="Acetyltransf_10"/>
    <property type="match status" value="1"/>
</dbReference>